<dbReference type="GO" id="GO:0046872">
    <property type="term" value="F:metal ion binding"/>
    <property type="evidence" value="ECO:0007669"/>
    <property type="project" value="InterPro"/>
</dbReference>
<evidence type="ECO:0000259" key="3">
    <source>
        <dbReference type="Pfam" id="PF25137"/>
    </source>
</evidence>
<keyword evidence="5" id="KW-1185">Reference proteome</keyword>
<dbReference type="AlphaFoldDB" id="A0A1T4Y3N9"/>
<protein>
    <submittedName>
        <fullName evidence="4">Uncharacterized protein</fullName>
    </submittedName>
</protein>
<dbReference type="RefSeq" id="WP_078697290.1">
    <property type="nucleotide sequence ID" value="NZ_FUYH01000020.1"/>
</dbReference>
<dbReference type="CDD" id="cd08179">
    <property type="entry name" value="NADPH_BDH"/>
    <property type="match status" value="1"/>
</dbReference>
<feature type="domain" description="Alcohol dehydrogenase iron-type/glycerol dehydrogenase GldA" evidence="2">
    <location>
        <begin position="12"/>
        <end position="174"/>
    </location>
</feature>
<dbReference type="InterPro" id="IPR018211">
    <property type="entry name" value="ADH_Fe_CS"/>
</dbReference>
<name>A0A1T4Y3N9_9CLOT</name>
<dbReference type="Pfam" id="PF00465">
    <property type="entry name" value="Fe-ADH"/>
    <property type="match status" value="1"/>
</dbReference>
<evidence type="ECO:0000259" key="2">
    <source>
        <dbReference type="Pfam" id="PF00465"/>
    </source>
</evidence>
<dbReference type="STRING" id="1147123.SAMN05443428_12044"/>
<dbReference type="PROSITE" id="PS00913">
    <property type="entry name" value="ADH_IRON_1"/>
    <property type="match status" value="1"/>
</dbReference>
<dbReference type="Pfam" id="PF25137">
    <property type="entry name" value="ADH_Fe_C"/>
    <property type="match status" value="1"/>
</dbReference>
<evidence type="ECO:0000256" key="1">
    <source>
        <dbReference type="ARBA" id="ARBA00023002"/>
    </source>
</evidence>
<dbReference type="FunFam" id="3.40.50.1970:FF:000003">
    <property type="entry name" value="Alcohol dehydrogenase, iron-containing"/>
    <property type="match status" value="1"/>
</dbReference>
<dbReference type="SUPFAM" id="SSF56796">
    <property type="entry name" value="Dehydroquinate synthase-like"/>
    <property type="match status" value="1"/>
</dbReference>
<gene>
    <name evidence="4" type="ORF">SAMN05443428_12044</name>
</gene>
<feature type="domain" description="Fe-containing alcohol dehydrogenase-like C-terminal" evidence="3">
    <location>
        <begin position="187"/>
        <end position="373"/>
    </location>
</feature>
<dbReference type="InterPro" id="IPR001670">
    <property type="entry name" value="ADH_Fe/GldA"/>
</dbReference>
<reference evidence="5" key="1">
    <citation type="submission" date="2017-02" db="EMBL/GenBank/DDBJ databases">
        <authorList>
            <person name="Varghese N."/>
            <person name="Submissions S."/>
        </authorList>
    </citation>
    <scope>NUCLEOTIDE SEQUENCE [LARGE SCALE GENOMIC DNA]</scope>
    <source>
        <strain evidence="5">USBA 833</strain>
    </source>
</reference>
<keyword evidence="1" id="KW-0560">Oxidoreductase</keyword>
<organism evidence="4 5">
    <name type="scientific">Caloramator quimbayensis</name>
    <dbReference type="NCBI Taxonomy" id="1147123"/>
    <lineage>
        <taxon>Bacteria</taxon>
        <taxon>Bacillati</taxon>
        <taxon>Bacillota</taxon>
        <taxon>Clostridia</taxon>
        <taxon>Eubacteriales</taxon>
        <taxon>Clostridiaceae</taxon>
        <taxon>Caloramator</taxon>
    </lineage>
</organism>
<dbReference type="Gene3D" id="3.40.50.1970">
    <property type="match status" value="1"/>
</dbReference>
<dbReference type="PANTHER" id="PTHR11496:SF83">
    <property type="entry name" value="HYDROXYACID-OXOACID TRANSHYDROGENASE, MITOCHONDRIAL"/>
    <property type="match status" value="1"/>
</dbReference>
<proteinExistence type="predicted"/>
<dbReference type="PANTHER" id="PTHR11496">
    <property type="entry name" value="ALCOHOL DEHYDROGENASE"/>
    <property type="match status" value="1"/>
</dbReference>
<evidence type="ECO:0000313" key="4">
    <source>
        <dbReference type="EMBL" id="SKA96243.1"/>
    </source>
</evidence>
<evidence type="ECO:0000313" key="5">
    <source>
        <dbReference type="Proteomes" id="UP000190105"/>
    </source>
</evidence>
<dbReference type="EMBL" id="FUYH01000020">
    <property type="protein sequence ID" value="SKA96243.1"/>
    <property type="molecule type" value="Genomic_DNA"/>
</dbReference>
<dbReference type="OrthoDB" id="9804734at2"/>
<dbReference type="InterPro" id="IPR039697">
    <property type="entry name" value="Alcohol_dehydrogenase_Fe"/>
</dbReference>
<dbReference type="Gene3D" id="1.20.1090.10">
    <property type="entry name" value="Dehydroquinate synthase-like - alpha domain"/>
    <property type="match status" value="1"/>
</dbReference>
<dbReference type="Proteomes" id="UP000190105">
    <property type="component" value="Unassembled WGS sequence"/>
</dbReference>
<dbReference type="InterPro" id="IPR056798">
    <property type="entry name" value="ADH_Fe_C"/>
</dbReference>
<sequence length="379" mass="41982">MKELKLHGECIVIGKDSLNYIENVDIKKAFIVTGGSSMFKNGAIDKLSNILKTKNAEFYIFSDVKKNPSFRCVLKGLEIMREFKPDAVIGIGGGSSIDVAKSLSVFYEYDKLDIKNPNTLNLPKRRKNIKLIAIPSTSGTAAEVTRASVITYDEMNLKIGLKCDAFIPDIAILDSNLTLSMPKWLVAETGMDALTHAVECYINKNINPYSEALAEGAIKGLFAFLPSSYEKGDLESREKVHIYSAMAGSAFSNVGLGMAHGISHAFGGKFDFSHGLLNAIALPYVLKYNSRDKEVNIRLDRLSKLIGVTDFIEAVIDLNKKLNIPSSFKKIGLLEDEFKNNYDELLENSLKGSTKVNPVEMSKEEMEKLLYAIYYGEII</sequence>
<dbReference type="GO" id="GO:0004022">
    <property type="term" value="F:alcohol dehydrogenase (NAD+) activity"/>
    <property type="evidence" value="ECO:0007669"/>
    <property type="project" value="TreeGrafter"/>
</dbReference>
<dbReference type="InterPro" id="IPR034802">
    <property type="entry name" value="NADPH_BDH"/>
</dbReference>
<accession>A0A1T4Y3N9</accession>